<sequence>MYIMAHKKFQVPDKNGYIPLQVGSALNEDLGYQKDDTGIQISAKNKTYCELTGMYWIWKNIQCDNVGICHYRRYFVQDELLTIEYMEQCLKKYDIIVPDSGMTMYENVYKHYENRHKIKDLNICGEVLLQKYPKDYAAFKWSLERNFMSLGNMVITSKTLYDEYCSWLFDILFEVEKRINIENYDDYQKRVFGFLSERLFRTWLLNRPLKVREERVLFIDEQ</sequence>
<evidence type="ECO:0000259" key="1">
    <source>
        <dbReference type="Pfam" id="PF14393"/>
    </source>
</evidence>
<reference evidence="3" key="1">
    <citation type="submission" date="2015-05" db="EMBL/GenBank/DDBJ databases">
        <authorList>
            <consortium name="Pathogen Informatics"/>
        </authorList>
    </citation>
    <scope>NUCLEOTIDE SEQUENCE [LARGE SCALE GENOMIC DNA]</scope>
    <source>
        <strain evidence="3">L1-83</strain>
    </source>
</reference>
<gene>
    <name evidence="2" type="ORF">RIL183_12861</name>
</gene>
<dbReference type="Proteomes" id="UP000049828">
    <property type="component" value="Unassembled WGS sequence"/>
</dbReference>
<accession>A0A0M6W9U2</accession>
<organism evidence="2 3">
    <name type="scientific">Roseburia inulinivorans</name>
    <dbReference type="NCBI Taxonomy" id="360807"/>
    <lineage>
        <taxon>Bacteria</taxon>
        <taxon>Bacillati</taxon>
        <taxon>Bacillota</taxon>
        <taxon>Clostridia</taxon>
        <taxon>Lachnospirales</taxon>
        <taxon>Lachnospiraceae</taxon>
        <taxon>Roseburia</taxon>
    </lineage>
</organism>
<dbReference type="AlphaFoldDB" id="A0A0M6W9U2"/>
<evidence type="ECO:0000313" key="3">
    <source>
        <dbReference type="Proteomes" id="UP000049828"/>
    </source>
</evidence>
<dbReference type="EMBL" id="CVRS01000014">
    <property type="protein sequence ID" value="CRL32376.1"/>
    <property type="molecule type" value="Genomic_DNA"/>
</dbReference>
<proteinExistence type="predicted"/>
<evidence type="ECO:0000313" key="2">
    <source>
        <dbReference type="EMBL" id="CRL32376.1"/>
    </source>
</evidence>
<name>A0A0M6W9U2_9FIRM</name>
<keyword evidence="3" id="KW-1185">Reference proteome</keyword>
<dbReference type="InterPro" id="IPR025536">
    <property type="entry name" value="DUF4422"/>
</dbReference>
<protein>
    <recommendedName>
        <fullName evidence="1">DUF4422 domain-containing protein</fullName>
    </recommendedName>
</protein>
<dbReference type="Pfam" id="PF14393">
    <property type="entry name" value="DUF4422"/>
    <property type="match status" value="1"/>
</dbReference>
<feature type="domain" description="DUF4422" evidence="1">
    <location>
        <begin position="1"/>
        <end position="206"/>
    </location>
</feature>